<dbReference type="OrthoDB" id="10620452at2759"/>
<dbReference type="RefSeq" id="XP_022146147.1">
    <property type="nucleotide sequence ID" value="XM_022290455.1"/>
</dbReference>
<evidence type="ECO:0000313" key="3">
    <source>
        <dbReference type="RefSeq" id="XP_022146147.1"/>
    </source>
</evidence>
<proteinExistence type="predicted"/>
<name>A0A6J1CYS6_MOMCH</name>
<feature type="compositionally biased region" description="Basic and acidic residues" evidence="1">
    <location>
        <begin position="82"/>
        <end position="94"/>
    </location>
</feature>
<evidence type="ECO:0000313" key="2">
    <source>
        <dbReference type="Proteomes" id="UP000504603"/>
    </source>
</evidence>
<feature type="compositionally biased region" description="Basic and acidic residues" evidence="1">
    <location>
        <begin position="40"/>
        <end position="57"/>
    </location>
</feature>
<reference evidence="3" key="1">
    <citation type="submission" date="2025-08" db="UniProtKB">
        <authorList>
            <consortium name="RefSeq"/>
        </authorList>
    </citation>
    <scope>IDENTIFICATION</scope>
    <source>
        <strain evidence="3">OHB3-1</strain>
    </source>
</reference>
<gene>
    <name evidence="3" type="primary">LOC111015434</name>
</gene>
<dbReference type="GeneID" id="111015434"/>
<dbReference type="Proteomes" id="UP000504603">
    <property type="component" value="Unplaced"/>
</dbReference>
<keyword evidence="2" id="KW-1185">Reference proteome</keyword>
<accession>A0A6J1CYS6</accession>
<evidence type="ECO:0000256" key="1">
    <source>
        <dbReference type="SAM" id="MobiDB-lite"/>
    </source>
</evidence>
<feature type="region of interest" description="Disordered" evidence="1">
    <location>
        <begin position="82"/>
        <end position="101"/>
    </location>
</feature>
<dbReference type="KEGG" id="mcha:111015434"/>
<dbReference type="AlphaFoldDB" id="A0A6J1CYS6"/>
<sequence length="179" mass="20501">MANKEQIFQTRKRTPPLPKSSRFSKQLVVLKKIACGSKKPKAEPAAETERPSVEQKKFAPIPFHHKSRSPASWVSIWSETTVEDKHANPTETQRKKERKIKPKIHPSHLRCIFDVSSILNNIPSKASWPNDSCFGMGLLQPQRLVHMLCLLIFSSFPGWRKPTRILNFMERSIAPPRPS</sequence>
<feature type="region of interest" description="Disordered" evidence="1">
    <location>
        <begin position="1"/>
        <end position="23"/>
    </location>
</feature>
<organism evidence="2 3">
    <name type="scientific">Momordica charantia</name>
    <name type="common">Bitter gourd</name>
    <name type="synonym">Balsam pear</name>
    <dbReference type="NCBI Taxonomy" id="3673"/>
    <lineage>
        <taxon>Eukaryota</taxon>
        <taxon>Viridiplantae</taxon>
        <taxon>Streptophyta</taxon>
        <taxon>Embryophyta</taxon>
        <taxon>Tracheophyta</taxon>
        <taxon>Spermatophyta</taxon>
        <taxon>Magnoliopsida</taxon>
        <taxon>eudicotyledons</taxon>
        <taxon>Gunneridae</taxon>
        <taxon>Pentapetalae</taxon>
        <taxon>rosids</taxon>
        <taxon>fabids</taxon>
        <taxon>Cucurbitales</taxon>
        <taxon>Cucurbitaceae</taxon>
        <taxon>Momordiceae</taxon>
        <taxon>Momordica</taxon>
    </lineage>
</organism>
<protein>
    <submittedName>
        <fullName evidence="3">Uncharacterized protein LOC111015434 isoform X1</fullName>
    </submittedName>
</protein>
<feature type="region of interest" description="Disordered" evidence="1">
    <location>
        <begin position="37"/>
        <end position="64"/>
    </location>
</feature>